<dbReference type="EMBL" id="JACHGH010000016">
    <property type="protein sequence ID" value="MBB6455134.1"/>
    <property type="molecule type" value="Genomic_DNA"/>
</dbReference>
<evidence type="ECO:0000313" key="2">
    <source>
        <dbReference type="EMBL" id="MBB6455134.1"/>
    </source>
</evidence>
<dbReference type="AlphaFoldDB" id="A0A841QA19"/>
<name>A0A841QA19_9BACI</name>
<dbReference type="InterPro" id="IPR050248">
    <property type="entry name" value="Polysacc_deacetylase_ArnD"/>
</dbReference>
<dbReference type="GO" id="GO:0005975">
    <property type="term" value="P:carbohydrate metabolic process"/>
    <property type="evidence" value="ECO:0007669"/>
    <property type="project" value="InterPro"/>
</dbReference>
<organism evidence="2 3">
    <name type="scientific">Salirhabdus euzebyi</name>
    <dbReference type="NCBI Taxonomy" id="394506"/>
    <lineage>
        <taxon>Bacteria</taxon>
        <taxon>Bacillati</taxon>
        <taxon>Bacillota</taxon>
        <taxon>Bacilli</taxon>
        <taxon>Bacillales</taxon>
        <taxon>Bacillaceae</taxon>
        <taxon>Salirhabdus</taxon>
    </lineage>
</organism>
<dbReference type="GO" id="GO:0016020">
    <property type="term" value="C:membrane"/>
    <property type="evidence" value="ECO:0007669"/>
    <property type="project" value="TreeGrafter"/>
</dbReference>
<evidence type="ECO:0000259" key="1">
    <source>
        <dbReference type="PROSITE" id="PS51677"/>
    </source>
</evidence>
<evidence type="ECO:0000313" key="3">
    <source>
        <dbReference type="Proteomes" id="UP000581688"/>
    </source>
</evidence>
<proteinExistence type="predicted"/>
<dbReference type="SUPFAM" id="SSF88713">
    <property type="entry name" value="Glycoside hydrolase/deacetylase"/>
    <property type="match status" value="1"/>
</dbReference>
<sequence length="254" mass="29123">MQHFFVFKFTKWKRWALVIGMSFFAAVYLLTETTSTYSVFSTENGPQALVKSGQEDSKQVSLTFNISWGQEKVYDVLDVLKKENVHATFFVSGEWAERHPDILKKIAEDNHEIGMLGYRYKSYVQQDIEQVKKDLRQAREVFNKLGYSDTKLLRPPNGHFNEEILNTAEKMGFSVIYWSVNPNDWKNPGTEKIVNTVLEQTSDGDIVLLHASDAIKQTEKALEQIIPSIKEKKLEFVTISEIISNSSANSKTIE</sequence>
<feature type="domain" description="NodB homology" evidence="1">
    <location>
        <begin position="58"/>
        <end position="237"/>
    </location>
</feature>
<dbReference type="InterPro" id="IPR011330">
    <property type="entry name" value="Glyco_hydro/deAcase_b/a-brl"/>
</dbReference>
<dbReference type="PANTHER" id="PTHR10587:SF128">
    <property type="entry name" value="POLYSACCHARIDE DEACETYLASE PDAB-RELATED"/>
    <property type="match status" value="1"/>
</dbReference>
<dbReference type="GO" id="GO:0016810">
    <property type="term" value="F:hydrolase activity, acting on carbon-nitrogen (but not peptide) bonds"/>
    <property type="evidence" value="ECO:0007669"/>
    <property type="project" value="InterPro"/>
</dbReference>
<comment type="caution">
    <text evidence="2">The sequence shown here is derived from an EMBL/GenBank/DDBJ whole genome shotgun (WGS) entry which is preliminary data.</text>
</comment>
<dbReference type="Pfam" id="PF01522">
    <property type="entry name" value="Polysacc_deac_1"/>
    <property type="match status" value="1"/>
</dbReference>
<protein>
    <submittedName>
        <fullName evidence="2">Polysaccharide deacetylase family sporulation protein PdaB</fullName>
    </submittedName>
</protein>
<dbReference type="NCBIfam" id="TIGR02764">
    <property type="entry name" value="spore_ybaN_pdaB"/>
    <property type="match status" value="1"/>
</dbReference>
<accession>A0A841QA19</accession>
<reference evidence="2 3" key="1">
    <citation type="submission" date="2020-08" db="EMBL/GenBank/DDBJ databases">
        <title>Genomic Encyclopedia of Type Strains, Phase IV (KMG-IV): sequencing the most valuable type-strain genomes for metagenomic binning, comparative biology and taxonomic classification.</title>
        <authorList>
            <person name="Goeker M."/>
        </authorList>
    </citation>
    <scope>NUCLEOTIDE SEQUENCE [LARGE SCALE GENOMIC DNA]</scope>
    <source>
        <strain evidence="2 3">DSM 19612</strain>
    </source>
</reference>
<dbReference type="InterPro" id="IPR014132">
    <property type="entry name" value="PdaB-like"/>
</dbReference>
<dbReference type="PROSITE" id="PS51677">
    <property type="entry name" value="NODB"/>
    <property type="match status" value="1"/>
</dbReference>
<dbReference type="Gene3D" id="3.20.20.370">
    <property type="entry name" value="Glycoside hydrolase/deacetylase"/>
    <property type="match status" value="1"/>
</dbReference>
<keyword evidence="3" id="KW-1185">Reference proteome</keyword>
<dbReference type="Proteomes" id="UP000581688">
    <property type="component" value="Unassembled WGS sequence"/>
</dbReference>
<gene>
    <name evidence="2" type="ORF">HNQ94_003630</name>
</gene>
<dbReference type="RefSeq" id="WP_174497684.1">
    <property type="nucleotide sequence ID" value="NZ_CADDWK010000017.1"/>
</dbReference>
<dbReference type="PANTHER" id="PTHR10587">
    <property type="entry name" value="GLYCOSYL TRANSFERASE-RELATED"/>
    <property type="match status" value="1"/>
</dbReference>
<dbReference type="InterPro" id="IPR002509">
    <property type="entry name" value="NODB_dom"/>
</dbReference>